<dbReference type="EMBL" id="CP003119">
    <property type="protein sequence ID" value="AFA73543.1"/>
    <property type="molecule type" value="Genomic_DNA"/>
</dbReference>
<dbReference type="KEGG" id="gpo:GPOL_c25140"/>
<keyword evidence="3" id="KW-1185">Reference proteome</keyword>
<dbReference type="GeneID" id="90159558"/>
<gene>
    <name evidence="2" type="ordered locus">GPOL_c25140</name>
</gene>
<accession>H6N3S2</accession>
<evidence type="ECO:0000259" key="1">
    <source>
        <dbReference type="Pfam" id="PF03992"/>
    </source>
</evidence>
<protein>
    <recommendedName>
        <fullName evidence="1">ABM domain-containing protein</fullName>
    </recommendedName>
</protein>
<evidence type="ECO:0000313" key="3">
    <source>
        <dbReference type="Proteomes" id="UP000009154"/>
    </source>
</evidence>
<proteinExistence type="predicted"/>
<name>H6N3S2_GORPV</name>
<feature type="domain" description="ABM" evidence="1">
    <location>
        <begin position="6"/>
        <end position="78"/>
    </location>
</feature>
<evidence type="ECO:0000313" key="2">
    <source>
        <dbReference type="EMBL" id="AFA73543.1"/>
    </source>
</evidence>
<dbReference type="STRING" id="1112204.GPOL_c25140"/>
<organism evidence="2 3">
    <name type="scientific">Gordonia polyisoprenivorans (strain DSM 44266 / VH2)</name>
    <dbReference type="NCBI Taxonomy" id="1112204"/>
    <lineage>
        <taxon>Bacteria</taxon>
        <taxon>Bacillati</taxon>
        <taxon>Actinomycetota</taxon>
        <taxon>Actinomycetes</taxon>
        <taxon>Mycobacteriales</taxon>
        <taxon>Gordoniaceae</taxon>
        <taxon>Gordonia</taxon>
    </lineage>
</organism>
<dbReference type="InterPro" id="IPR007138">
    <property type="entry name" value="ABM_dom"/>
</dbReference>
<dbReference type="Gene3D" id="3.30.70.100">
    <property type="match status" value="1"/>
</dbReference>
<dbReference type="RefSeq" id="WP_014360130.1">
    <property type="nucleotide sequence ID" value="NC_016906.1"/>
</dbReference>
<dbReference type="SUPFAM" id="SSF54909">
    <property type="entry name" value="Dimeric alpha+beta barrel"/>
    <property type="match status" value="1"/>
</dbReference>
<dbReference type="Proteomes" id="UP000009154">
    <property type="component" value="Chromosome"/>
</dbReference>
<dbReference type="AlphaFoldDB" id="H6N3S2"/>
<dbReference type="InterPro" id="IPR011008">
    <property type="entry name" value="Dimeric_a/b-barrel"/>
</dbReference>
<reference evidence="2 3" key="1">
    <citation type="journal article" date="2012" name="Appl. Environ. Microbiol.">
        <title>Involvement of two latex-clearing proteins during rubber degradation and insights into the subsequent degradation pathway revealed by the genome sequence of Gordonia polyisoprenivorans strain VH2.</title>
        <authorList>
            <person name="Hiessl S."/>
            <person name="Schuldes J."/>
            <person name="Thurmer A."/>
            <person name="Halbsguth T."/>
            <person name="Broker D."/>
            <person name="Angelov A."/>
            <person name="Liebl W."/>
            <person name="Daniel R."/>
            <person name="Steinbuchel A."/>
        </authorList>
    </citation>
    <scope>NUCLEOTIDE SEQUENCE [LARGE SCALE GENOMIC DNA]</scope>
    <source>
        <strain evidence="3">DSM 44266 / VH2</strain>
    </source>
</reference>
<dbReference type="Pfam" id="PF03992">
    <property type="entry name" value="ABM"/>
    <property type="match status" value="1"/>
</dbReference>
<sequence>MGNPTIAAVAVMKPTEGNTDALHRHLSSLAAVTLDEAGSTSCAVVKVDAAEPYFVIVESFVDQAAYDAHEASPQVLEIAGAIGEVLAEATIHAGSVSSGRF</sequence>
<dbReference type="HOGENOM" id="CLU_2287540_0_0_11"/>